<dbReference type="Pfam" id="PF00334">
    <property type="entry name" value="NDK"/>
    <property type="match status" value="1"/>
</dbReference>
<keyword evidence="2" id="KW-0808">Transferase</keyword>
<dbReference type="GO" id="GO:0006228">
    <property type="term" value="P:UTP biosynthetic process"/>
    <property type="evidence" value="ECO:0007669"/>
    <property type="project" value="InterPro"/>
</dbReference>
<dbReference type="InterPro" id="IPR036850">
    <property type="entry name" value="NDK-like_dom_sf"/>
</dbReference>
<comment type="caution">
    <text evidence="6">The sequence shown here is derived from an EMBL/GenBank/DDBJ whole genome shotgun (WGS) entry which is preliminary data.</text>
</comment>
<name>W6RFP9_9HYPH</name>
<geneLocation type="plasmid" evidence="6">
    <name>pLPU83b</name>
</geneLocation>
<evidence type="ECO:0000256" key="2">
    <source>
        <dbReference type="ARBA" id="ARBA00022679"/>
    </source>
</evidence>
<keyword evidence="7" id="KW-1185">Reference proteome</keyword>
<evidence type="ECO:0000259" key="5">
    <source>
        <dbReference type="Pfam" id="PF00334"/>
    </source>
</evidence>
<dbReference type="GO" id="GO:0004550">
    <property type="term" value="F:nucleoside diphosphate kinase activity"/>
    <property type="evidence" value="ECO:0007669"/>
    <property type="project" value="InterPro"/>
</dbReference>
<protein>
    <recommendedName>
        <fullName evidence="5">Nucleoside diphosphate kinase-like domain-containing protein</fullName>
    </recommendedName>
</protein>
<keyword evidence="1" id="KW-0597">Phosphoprotein</keyword>
<keyword evidence="4" id="KW-0546">Nucleotide metabolism</keyword>
<dbReference type="RefSeq" id="WP_024318374.1">
    <property type="nucleotide sequence ID" value="NZ_ATTO01000086.1"/>
</dbReference>
<keyword evidence="3" id="KW-0418">Kinase</keyword>
<gene>
    <name evidence="6" type="ORF">LPU83_pLPU83b_0067</name>
</gene>
<evidence type="ECO:0000313" key="7">
    <source>
        <dbReference type="Proteomes" id="UP000019443"/>
    </source>
</evidence>
<evidence type="ECO:0000256" key="1">
    <source>
        <dbReference type="ARBA" id="ARBA00022553"/>
    </source>
</evidence>
<keyword evidence="6" id="KW-0614">Plasmid</keyword>
<dbReference type="EMBL" id="CBYB010000005">
    <property type="protein sequence ID" value="CDM60067.1"/>
    <property type="molecule type" value="Genomic_DNA"/>
</dbReference>
<sequence>MASRALIVYGPEVARSGLTCLLDDFIRQRTGLELSERFFSLHSRGSIGAFYSLTNSTGGRHWPVVLDLFDTRPVCASIWSGPNALFLAQELKGECQPAQARRGTVRSLFFCDNPVTNLIHVSDSHEVMKAELAILRTRFIGYEVAAWNFLNTGCITHSSFETLLSVLGDRGAAQRFGNSGDSSALAHARFCYTKAILLALERGLTTTVQNYFRGDRAGLESLVRHAPLLSSWDRLILEAGLFSMPLWNRLLQKTRTVEKASDDYRVHPGEKT</sequence>
<dbReference type="GO" id="GO:0006183">
    <property type="term" value="P:GTP biosynthetic process"/>
    <property type="evidence" value="ECO:0007669"/>
    <property type="project" value="InterPro"/>
</dbReference>
<dbReference type="AlphaFoldDB" id="W6RFP9"/>
<dbReference type="PRINTS" id="PR01243">
    <property type="entry name" value="NUCDPKINASE"/>
</dbReference>
<organism evidence="6 7">
    <name type="scientific">Rhizobium favelukesii</name>
    <dbReference type="NCBI Taxonomy" id="348824"/>
    <lineage>
        <taxon>Bacteria</taxon>
        <taxon>Pseudomonadati</taxon>
        <taxon>Pseudomonadota</taxon>
        <taxon>Alphaproteobacteria</taxon>
        <taxon>Hyphomicrobiales</taxon>
        <taxon>Rhizobiaceae</taxon>
        <taxon>Rhizobium/Agrobacterium group</taxon>
        <taxon>Rhizobium</taxon>
    </lineage>
</organism>
<dbReference type="SUPFAM" id="SSF54919">
    <property type="entry name" value="Nucleoside diphosphate kinase, NDK"/>
    <property type="match status" value="1"/>
</dbReference>
<dbReference type="InterPro" id="IPR001564">
    <property type="entry name" value="Nucleoside_diP_kinase"/>
</dbReference>
<evidence type="ECO:0000256" key="3">
    <source>
        <dbReference type="ARBA" id="ARBA00022777"/>
    </source>
</evidence>
<dbReference type="Gene3D" id="3.30.70.141">
    <property type="entry name" value="Nucleoside diphosphate kinase-like domain"/>
    <property type="match status" value="1"/>
</dbReference>
<accession>W6RFP9</accession>
<evidence type="ECO:0000256" key="4">
    <source>
        <dbReference type="ARBA" id="ARBA00023080"/>
    </source>
</evidence>
<proteinExistence type="predicted"/>
<feature type="domain" description="Nucleoside diphosphate kinase-like" evidence="5">
    <location>
        <begin position="29"/>
        <end position="134"/>
    </location>
</feature>
<reference evidence="6" key="1">
    <citation type="submission" date="2013-11" db="EMBL/GenBank/DDBJ databases">
        <title>Draft genome sequence of the broad-host-range Rhizobium sp. LPU83 strain, a member of the low-genetic diversity Oregon-like Rhizobium sp. group.</title>
        <authorList>
            <person name="Wibberg D."/>
            <person name="Puehler A."/>
            <person name="Schlueter A."/>
        </authorList>
    </citation>
    <scope>NUCLEOTIDE SEQUENCE [LARGE SCALE GENOMIC DNA]</scope>
    <source>
        <strain evidence="6">LPU83</strain>
        <plasmid evidence="6">pLPU83b</plasmid>
    </source>
</reference>
<evidence type="ECO:0000313" key="6">
    <source>
        <dbReference type="EMBL" id="CDM60067.1"/>
    </source>
</evidence>
<dbReference type="Proteomes" id="UP000019443">
    <property type="component" value="Unassembled WGS sequence"/>
</dbReference>
<dbReference type="InterPro" id="IPR034907">
    <property type="entry name" value="NDK-like_dom"/>
</dbReference>
<dbReference type="GO" id="GO:0006241">
    <property type="term" value="P:CTP biosynthetic process"/>
    <property type="evidence" value="ECO:0007669"/>
    <property type="project" value="InterPro"/>
</dbReference>